<organism evidence="2 3">
    <name type="scientific">Elysia crispata</name>
    <name type="common">lettuce slug</name>
    <dbReference type="NCBI Taxonomy" id="231223"/>
    <lineage>
        <taxon>Eukaryota</taxon>
        <taxon>Metazoa</taxon>
        <taxon>Spiralia</taxon>
        <taxon>Lophotrochozoa</taxon>
        <taxon>Mollusca</taxon>
        <taxon>Gastropoda</taxon>
        <taxon>Heterobranchia</taxon>
        <taxon>Euthyneura</taxon>
        <taxon>Panpulmonata</taxon>
        <taxon>Sacoglossa</taxon>
        <taxon>Placobranchoidea</taxon>
        <taxon>Plakobranchidae</taxon>
        <taxon>Elysia</taxon>
    </lineage>
</organism>
<sequence length="98" mass="11321">MATRRDLDHGHKEGPGPRPQGGTWTTATMRDLDHGCKGGPGPRLRGETWTTAERSDLDYSYDESDLDHSWEERPGPRLFHLLAKTYPLMLVWIYKRRD</sequence>
<dbReference type="Proteomes" id="UP001283361">
    <property type="component" value="Unassembled WGS sequence"/>
</dbReference>
<evidence type="ECO:0000313" key="3">
    <source>
        <dbReference type="Proteomes" id="UP001283361"/>
    </source>
</evidence>
<feature type="compositionally biased region" description="Basic and acidic residues" evidence="1">
    <location>
        <begin position="1"/>
        <end position="15"/>
    </location>
</feature>
<keyword evidence="3" id="KW-1185">Reference proteome</keyword>
<dbReference type="EMBL" id="JAWDGP010003127">
    <property type="protein sequence ID" value="KAK3777149.1"/>
    <property type="molecule type" value="Genomic_DNA"/>
</dbReference>
<protein>
    <submittedName>
        <fullName evidence="2">Uncharacterized protein</fullName>
    </submittedName>
</protein>
<gene>
    <name evidence="2" type="ORF">RRG08_044979</name>
</gene>
<evidence type="ECO:0000256" key="1">
    <source>
        <dbReference type="SAM" id="MobiDB-lite"/>
    </source>
</evidence>
<proteinExistence type="predicted"/>
<name>A0AAE1DNJ3_9GAST</name>
<feature type="region of interest" description="Disordered" evidence="1">
    <location>
        <begin position="1"/>
        <end position="50"/>
    </location>
</feature>
<dbReference type="AlphaFoldDB" id="A0AAE1DNJ3"/>
<comment type="caution">
    <text evidence="2">The sequence shown here is derived from an EMBL/GenBank/DDBJ whole genome shotgun (WGS) entry which is preliminary data.</text>
</comment>
<reference evidence="2" key="1">
    <citation type="journal article" date="2023" name="G3 (Bethesda)">
        <title>A reference genome for the long-term kleptoplast-retaining sea slug Elysia crispata morphotype clarki.</title>
        <authorList>
            <person name="Eastman K.E."/>
            <person name="Pendleton A.L."/>
            <person name="Shaikh M.A."/>
            <person name="Suttiyut T."/>
            <person name="Ogas R."/>
            <person name="Tomko P."/>
            <person name="Gavelis G."/>
            <person name="Widhalm J.R."/>
            <person name="Wisecaver J.H."/>
        </authorList>
    </citation>
    <scope>NUCLEOTIDE SEQUENCE</scope>
    <source>
        <strain evidence="2">ECLA1</strain>
    </source>
</reference>
<accession>A0AAE1DNJ3</accession>
<evidence type="ECO:0000313" key="2">
    <source>
        <dbReference type="EMBL" id="KAK3777149.1"/>
    </source>
</evidence>